<evidence type="ECO:0000313" key="3">
    <source>
        <dbReference type="EMBL" id="KAK9269342.1"/>
    </source>
</evidence>
<dbReference type="InterPro" id="IPR026961">
    <property type="entry name" value="PGG_dom"/>
</dbReference>
<sequence length="169" mass="18934">MAFNKKNLSFADINWAHFPKWEKSPLIAYNNIEATLGVTLNKKNLSVQDILPDRATLSVDEEEYTMIDHIVQDFTSADVPFGKRNISYNDENMNYKDDGDRGKDEDNDDLTKIRKASETHLIVATLIATVMFAASFTLPGGYINDKGPDQGTPILARKAAFRAFVISNT</sequence>
<keyword evidence="4" id="KW-1185">Reference proteome</keyword>
<feature type="domain" description="PGG" evidence="2">
    <location>
        <begin position="112"/>
        <end position="169"/>
    </location>
</feature>
<feature type="transmembrane region" description="Helical" evidence="1">
    <location>
        <begin position="121"/>
        <end position="143"/>
    </location>
</feature>
<comment type="caution">
    <text evidence="3">The sequence shown here is derived from an EMBL/GenBank/DDBJ whole genome shotgun (WGS) entry which is preliminary data.</text>
</comment>
<dbReference type="PANTHER" id="PTHR24177">
    <property type="entry name" value="CASKIN"/>
    <property type="match status" value="1"/>
</dbReference>
<evidence type="ECO:0000259" key="2">
    <source>
        <dbReference type="Pfam" id="PF13962"/>
    </source>
</evidence>
<accession>A0AAP0NA08</accession>
<proteinExistence type="predicted"/>
<evidence type="ECO:0000313" key="4">
    <source>
        <dbReference type="Proteomes" id="UP001415857"/>
    </source>
</evidence>
<reference evidence="3 4" key="1">
    <citation type="journal article" date="2024" name="Plant J.">
        <title>Genome sequences and population genomics reveal climatic adaptation and genomic divergence between two closely related sweetgum species.</title>
        <authorList>
            <person name="Xu W.Q."/>
            <person name="Ren C.Q."/>
            <person name="Zhang X.Y."/>
            <person name="Comes H.P."/>
            <person name="Liu X.H."/>
            <person name="Li Y.G."/>
            <person name="Kettle C.J."/>
            <person name="Jalonen R."/>
            <person name="Gaisberger H."/>
            <person name="Ma Y.Z."/>
            <person name="Qiu Y.X."/>
        </authorList>
    </citation>
    <scope>NUCLEOTIDE SEQUENCE [LARGE SCALE GENOMIC DNA]</scope>
    <source>
        <strain evidence="3">Hangzhou</strain>
    </source>
</reference>
<dbReference type="GO" id="GO:0016020">
    <property type="term" value="C:membrane"/>
    <property type="evidence" value="ECO:0007669"/>
    <property type="project" value="TreeGrafter"/>
</dbReference>
<dbReference type="EMBL" id="JBBPBK010000015">
    <property type="protein sequence ID" value="KAK9269342.1"/>
    <property type="molecule type" value="Genomic_DNA"/>
</dbReference>
<dbReference type="Pfam" id="PF13962">
    <property type="entry name" value="PGG"/>
    <property type="match status" value="1"/>
</dbReference>
<dbReference type="AlphaFoldDB" id="A0AAP0NA08"/>
<keyword evidence="1" id="KW-1133">Transmembrane helix</keyword>
<organism evidence="3 4">
    <name type="scientific">Liquidambar formosana</name>
    <name type="common">Formosan gum</name>
    <dbReference type="NCBI Taxonomy" id="63359"/>
    <lineage>
        <taxon>Eukaryota</taxon>
        <taxon>Viridiplantae</taxon>
        <taxon>Streptophyta</taxon>
        <taxon>Embryophyta</taxon>
        <taxon>Tracheophyta</taxon>
        <taxon>Spermatophyta</taxon>
        <taxon>Magnoliopsida</taxon>
        <taxon>eudicotyledons</taxon>
        <taxon>Gunneridae</taxon>
        <taxon>Pentapetalae</taxon>
        <taxon>Saxifragales</taxon>
        <taxon>Altingiaceae</taxon>
        <taxon>Liquidambar</taxon>
    </lineage>
</organism>
<dbReference type="Proteomes" id="UP001415857">
    <property type="component" value="Unassembled WGS sequence"/>
</dbReference>
<keyword evidence="1" id="KW-0812">Transmembrane</keyword>
<name>A0AAP0NA08_LIQFO</name>
<evidence type="ECO:0000256" key="1">
    <source>
        <dbReference type="SAM" id="Phobius"/>
    </source>
</evidence>
<keyword evidence="1" id="KW-0472">Membrane</keyword>
<gene>
    <name evidence="3" type="ORF">L1049_001113</name>
</gene>
<dbReference type="PANTHER" id="PTHR24177:SF463">
    <property type="entry name" value="OS09G0331600 PROTEIN"/>
    <property type="match status" value="1"/>
</dbReference>
<protein>
    <recommendedName>
        <fullName evidence="2">PGG domain-containing protein</fullName>
    </recommendedName>
</protein>